<proteinExistence type="predicted"/>
<keyword evidence="1" id="KW-0472">Membrane</keyword>
<keyword evidence="1" id="KW-1133">Transmembrane helix</keyword>
<organism evidence="2 3">
    <name type="scientific">Gimesia alba</name>
    <dbReference type="NCBI Taxonomy" id="2527973"/>
    <lineage>
        <taxon>Bacteria</taxon>
        <taxon>Pseudomonadati</taxon>
        <taxon>Planctomycetota</taxon>
        <taxon>Planctomycetia</taxon>
        <taxon>Planctomycetales</taxon>
        <taxon>Planctomycetaceae</taxon>
        <taxon>Gimesia</taxon>
    </lineage>
</organism>
<evidence type="ECO:0000256" key="1">
    <source>
        <dbReference type="SAM" id="Phobius"/>
    </source>
</evidence>
<feature type="transmembrane region" description="Helical" evidence="1">
    <location>
        <begin position="224"/>
        <end position="242"/>
    </location>
</feature>
<sequence>MNDNNRKTSELGQTEDVSRTFRPRKHYRNQGIGFLLFFVTVGIASVYAMWVDTPPDRRMYLMVFVGLFWSFWAGGSLWMLLAYKYESLTIREETVIQQGVLFSKELDLSRIKQVRWKLIQGGGITLLSLTDKMKIYLDNFEREERLWLIHYFQHRLSESVQEGWELFCHRIAVPLQEYNPDVVQTPAPDEVLLTRKRWDWYLIPTILIFTVGATLATWKFQLPNLLVGPVIPLVLWLMLRYSTPKRGMVSKRISSQTYLKSMLIFEAWWLSVGLIGYGLFQLIVLPAPWNLVAGYSLAGAWFLGLLWKAHRVDCLKNKQDQTDVKLSLQKWEVDSGGSD</sequence>
<reference evidence="2 3" key="1">
    <citation type="submission" date="2019-02" db="EMBL/GenBank/DDBJ databases">
        <title>Deep-cultivation of Planctomycetes and their phenomic and genomic characterization uncovers novel biology.</title>
        <authorList>
            <person name="Wiegand S."/>
            <person name="Jogler M."/>
            <person name="Boedeker C."/>
            <person name="Pinto D."/>
            <person name="Vollmers J."/>
            <person name="Rivas-Marin E."/>
            <person name="Kohn T."/>
            <person name="Peeters S.H."/>
            <person name="Heuer A."/>
            <person name="Rast P."/>
            <person name="Oberbeckmann S."/>
            <person name="Bunk B."/>
            <person name="Jeske O."/>
            <person name="Meyerdierks A."/>
            <person name="Storesund J.E."/>
            <person name="Kallscheuer N."/>
            <person name="Luecker S."/>
            <person name="Lage O.M."/>
            <person name="Pohl T."/>
            <person name="Merkel B.J."/>
            <person name="Hornburger P."/>
            <person name="Mueller R.-W."/>
            <person name="Bruemmer F."/>
            <person name="Labrenz M."/>
            <person name="Spormann A.M."/>
            <person name="Op den Camp H."/>
            <person name="Overmann J."/>
            <person name="Amann R."/>
            <person name="Jetten M.S.M."/>
            <person name="Mascher T."/>
            <person name="Medema M.H."/>
            <person name="Devos D.P."/>
            <person name="Kaster A.-K."/>
            <person name="Ovreas L."/>
            <person name="Rohde M."/>
            <person name="Galperin M.Y."/>
            <person name="Jogler C."/>
        </authorList>
    </citation>
    <scope>NUCLEOTIDE SEQUENCE [LARGE SCALE GENOMIC DNA]</scope>
    <source>
        <strain evidence="2 3">Pan241w</strain>
    </source>
</reference>
<name>A0A517RIK6_9PLAN</name>
<feature type="transmembrane region" description="Helical" evidence="1">
    <location>
        <begin position="289"/>
        <end position="307"/>
    </location>
</feature>
<dbReference type="Proteomes" id="UP000317171">
    <property type="component" value="Chromosome"/>
</dbReference>
<dbReference type="RefSeq" id="WP_145218591.1">
    <property type="nucleotide sequence ID" value="NZ_CP036269.1"/>
</dbReference>
<feature type="transmembrane region" description="Helical" evidence="1">
    <location>
        <begin position="62"/>
        <end position="83"/>
    </location>
</feature>
<dbReference type="AlphaFoldDB" id="A0A517RIK6"/>
<evidence type="ECO:0000313" key="3">
    <source>
        <dbReference type="Proteomes" id="UP000317171"/>
    </source>
</evidence>
<gene>
    <name evidence="2" type="ORF">Pan241w_38100</name>
</gene>
<dbReference type="OrthoDB" id="264351at2"/>
<protein>
    <submittedName>
        <fullName evidence="2">Uncharacterized protein</fullName>
    </submittedName>
</protein>
<feature type="transmembrane region" description="Helical" evidence="1">
    <location>
        <begin position="263"/>
        <end position="283"/>
    </location>
</feature>
<keyword evidence="3" id="KW-1185">Reference proteome</keyword>
<keyword evidence="1" id="KW-0812">Transmembrane</keyword>
<feature type="transmembrane region" description="Helical" evidence="1">
    <location>
        <begin position="200"/>
        <end position="218"/>
    </location>
</feature>
<accession>A0A517RIK6</accession>
<dbReference type="EMBL" id="CP036269">
    <property type="protein sequence ID" value="QDT43708.1"/>
    <property type="molecule type" value="Genomic_DNA"/>
</dbReference>
<feature type="transmembrane region" description="Helical" evidence="1">
    <location>
        <begin position="32"/>
        <end position="50"/>
    </location>
</feature>
<evidence type="ECO:0000313" key="2">
    <source>
        <dbReference type="EMBL" id="QDT43708.1"/>
    </source>
</evidence>
<dbReference type="KEGG" id="gaz:Pan241w_38100"/>